<sequence length="125" mass="14756">MYYVAVLRSFIAQHYLIGGDWGSENLPHSHPYRLEVEVSGEHLDPHNYLIDITMLEAALEEQISRYRDRLLNDLPEFAGVNPSLEYFARLICERMAQKLPTTGLRRLYVRLWEHENAWAAYEMIF</sequence>
<comment type="catalytic activity">
    <reaction evidence="10">
        <text>7,8-dihydroneopterin 3'-triphosphate + H2O = 6-carboxy-5,6,7,8-tetrahydropterin + triphosphate + acetaldehyde + 2 H(+)</text>
        <dbReference type="Rhea" id="RHEA:27966"/>
        <dbReference type="ChEBI" id="CHEBI:15343"/>
        <dbReference type="ChEBI" id="CHEBI:15377"/>
        <dbReference type="ChEBI" id="CHEBI:15378"/>
        <dbReference type="ChEBI" id="CHEBI:18036"/>
        <dbReference type="ChEBI" id="CHEBI:58462"/>
        <dbReference type="ChEBI" id="CHEBI:61032"/>
        <dbReference type="EC" id="4.1.2.50"/>
    </reaction>
</comment>
<keyword evidence="12" id="KW-1185">Reference proteome</keyword>
<evidence type="ECO:0000256" key="1">
    <source>
        <dbReference type="ARBA" id="ARBA00001947"/>
    </source>
</evidence>
<gene>
    <name evidence="11" type="ORF">QYE77_12610</name>
</gene>
<evidence type="ECO:0000256" key="9">
    <source>
        <dbReference type="ARBA" id="ARBA00031449"/>
    </source>
</evidence>
<evidence type="ECO:0000256" key="10">
    <source>
        <dbReference type="ARBA" id="ARBA00048807"/>
    </source>
</evidence>
<accession>A0ABU3NQK2</accession>
<dbReference type="InterPro" id="IPR038418">
    <property type="entry name" value="6-PTP_synth/QueD_sf"/>
</dbReference>
<evidence type="ECO:0000256" key="3">
    <source>
        <dbReference type="ARBA" id="ARBA00008900"/>
    </source>
</evidence>
<evidence type="ECO:0000313" key="11">
    <source>
        <dbReference type="EMBL" id="MDT8899107.1"/>
    </source>
</evidence>
<evidence type="ECO:0000256" key="4">
    <source>
        <dbReference type="ARBA" id="ARBA00012982"/>
    </source>
</evidence>
<comment type="similarity">
    <text evidence="3">Belongs to the PTPS family. QueD subfamily.</text>
</comment>
<organism evidence="11 12">
    <name type="scientific">Thermanaerothrix solaris</name>
    <dbReference type="NCBI Taxonomy" id="3058434"/>
    <lineage>
        <taxon>Bacteria</taxon>
        <taxon>Bacillati</taxon>
        <taxon>Chloroflexota</taxon>
        <taxon>Anaerolineae</taxon>
        <taxon>Anaerolineales</taxon>
        <taxon>Anaerolineaceae</taxon>
        <taxon>Thermanaerothrix</taxon>
    </lineage>
</organism>
<dbReference type="EC" id="4.1.2.50" evidence="4"/>
<dbReference type="RefSeq" id="WP_315625790.1">
    <property type="nucleotide sequence ID" value="NZ_JAUHMF010000002.1"/>
</dbReference>
<dbReference type="Pfam" id="PF01242">
    <property type="entry name" value="PTPS"/>
    <property type="match status" value="1"/>
</dbReference>
<dbReference type="SUPFAM" id="SSF55620">
    <property type="entry name" value="Tetrahydrobiopterin biosynthesis enzymes-like"/>
    <property type="match status" value="1"/>
</dbReference>
<evidence type="ECO:0000256" key="8">
    <source>
        <dbReference type="ARBA" id="ARBA00023239"/>
    </source>
</evidence>
<dbReference type="PANTHER" id="PTHR12589">
    <property type="entry name" value="PYRUVOYL TETRAHYDROBIOPTERIN SYNTHASE"/>
    <property type="match status" value="1"/>
</dbReference>
<comment type="cofactor">
    <cofactor evidence="1">
        <name>Zn(2+)</name>
        <dbReference type="ChEBI" id="CHEBI:29105"/>
    </cofactor>
</comment>
<evidence type="ECO:0000256" key="7">
    <source>
        <dbReference type="ARBA" id="ARBA00022833"/>
    </source>
</evidence>
<evidence type="ECO:0000256" key="5">
    <source>
        <dbReference type="ARBA" id="ARBA00018141"/>
    </source>
</evidence>
<dbReference type="Gene3D" id="3.30.479.10">
    <property type="entry name" value="6-pyruvoyl tetrahydropterin synthase/QueD"/>
    <property type="match status" value="1"/>
</dbReference>
<reference evidence="11 12" key="1">
    <citation type="submission" date="2023-07" db="EMBL/GenBank/DDBJ databases">
        <title>Novel species of Thermanaerothrix with wide hydrolytic capabilities.</title>
        <authorList>
            <person name="Zayulina K.S."/>
            <person name="Podosokorskaya O.A."/>
            <person name="Elcheninov A.G."/>
        </authorList>
    </citation>
    <scope>NUCLEOTIDE SEQUENCE [LARGE SCALE GENOMIC DNA]</scope>
    <source>
        <strain evidence="11 12">4228-RoL</strain>
    </source>
</reference>
<name>A0ABU3NQK2_9CHLR</name>
<dbReference type="Proteomes" id="UP001254165">
    <property type="component" value="Unassembled WGS sequence"/>
</dbReference>
<dbReference type="PANTHER" id="PTHR12589:SF7">
    <property type="entry name" value="6-PYRUVOYL TETRAHYDROBIOPTERIN SYNTHASE"/>
    <property type="match status" value="1"/>
</dbReference>
<dbReference type="EMBL" id="JAUHMF010000002">
    <property type="protein sequence ID" value="MDT8899107.1"/>
    <property type="molecule type" value="Genomic_DNA"/>
</dbReference>
<proteinExistence type="inferred from homology"/>
<protein>
    <recommendedName>
        <fullName evidence="5">6-carboxy-5,6,7,8-tetrahydropterin synthase</fullName>
        <ecNumber evidence="4">4.1.2.50</ecNumber>
    </recommendedName>
    <alternativeName>
        <fullName evidence="9">Queuosine biosynthesis protein QueD</fullName>
    </alternativeName>
</protein>
<dbReference type="InterPro" id="IPR007115">
    <property type="entry name" value="6-PTP_synth/QueD"/>
</dbReference>
<evidence type="ECO:0000256" key="6">
    <source>
        <dbReference type="ARBA" id="ARBA00022723"/>
    </source>
</evidence>
<dbReference type="GO" id="GO:0070497">
    <property type="term" value="F:6-carboxytetrahydropterin synthase activity"/>
    <property type="evidence" value="ECO:0007669"/>
    <property type="project" value="UniProtKB-EC"/>
</dbReference>
<evidence type="ECO:0000256" key="2">
    <source>
        <dbReference type="ARBA" id="ARBA00005061"/>
    </source>
</evidence>
<keyword evidence="7" id="KW-0862">Zinc</keyword>
<keyword evidence="6" id="KW-0479">Metal-binding</keyword>
<evidence type="ECO:0000313" key="12">
    <source>
        <dbReference type="Proteomes" id="UP001254165"/>
    </source>
</evidence>
<comment type="caution">
    <text evidence="11">The sequence shown here is derived from an EMBL/GenBank/DDBJ whole genome shotgun (WGS) entry which is preliminary data.</text>
</comment>
<comment type="pathway">
    <text evidence="2">Purine metabolism; 7-cyano-7-deazaguanine biosynthesis.</text>
</comment>
<keyword evidence="8 11" id="KW-0456">Lyase</keyword>